<proteinExistence type="predicted"/>
<organism evidence="1">
    <name type="scientific">Hexamita inflata</name>
    <dbReference type="NCBI Taxonomy" id="28002"/>
    <lineage>
        <taxon>Eukaryota</taxon>
        <taxon>Metamonada</taxon>
        <taxon>Diplomonadida</taxon>
        <taxon>Hexamitidae</taxon>
        <taxon>Hexamitinae</taxon>
        <taxon>Hexamita</taxon>
    </lineage>
</organism>
<dbReference type="EMBL" id="CATOUU010001054">
    <property type="protein sequence ID" value="CAI9969231.1"/>
    <property type="molecule type" value="Genomic_DNA"/>
</dbReference>
<protein>
    <submittedName>
        <fullName evidence="2">Hypothetical_protein</fullName>
    </submittedName>
</protein>
<evidence type="ECO:0000313" key="1">
    <source>
        <dbReference type="EMBL" id="CAI9969231.1"/>
    </source>
</evidence>
<reference evidence="1" key="1">
    <citation type="submission" date="2023-06" db="EMBL/GenBank/DDBJ databases">
        <authorList>
            <person name="Kurt Z."/>
        </authorList>
    </citation>
    <scope>NUCLEOTIDE SEQUENCE</scope>
</reference>
<dbReference type="AlphaFoldDB" id="A0AA86R8E5"/>
<reference evidence="2 3" key="2">
    <citation type="submission" date="2024-07" db="EMBL/GenBank/DDBJ databases">
        <authorList>
            <person name="Akdeniz Z."/>
        </authorList>
    </citation>
    <scope>NUCLEOTIDE SEQUENCE [LARGE SCALE GENOMIC DNA]</scope>
</reference>
<sequence>MFLFEIRYTIKVKHNNQQQFNWITLLSTASEPLDTERFAIKLHIDNYNLEFQLALVDKLAEGCTFVAQLAERSERFGTVDMVDRLERSGLELNTTGRQVPTTF</sequence>
<accession>A0AA86R8E5</accession>
<comment type="caution">
    <text evidence="1">The sequence shown here is derived from an EMBL/GenBank/DDBJ whole genome shotgun (WGS) entry which is preliminary data.</text>
</comment>
<evidence type="ECO:0000313" key="3">
    <source>
        <dbReference type="Proteomes" id="UP001642409"/>
    </source>
</evidence>
<keyword evidence="3" id="KW-1185">Reference proteome</keyword>
<dbReference type="Proteomes" id="UP001642409">
    <property type="component" value="Unassembled WGS sequence"/>
</dbReference>
<name>A0AA86R8E5_9EUKA</name>
<evidence type="ECO:0000313" key="2">
    <source>
        <dbReference type="EMBL" id="CAL6050778.1"/>
    </source>
</evidence>
<dbReference type="EMBL" id="CAXDID020000185">
    <property type="protein sequence ID" value="CAL6050778.1"/>
    <property type="molecule type" value="Genomic_DNA"/>
</dbReference>
<gene>
    <name evidence="2" type="ORF">HINF_LOCUS44054</name>
    <name evidence="1" type="ORF">HINF_LOCUS56876</name>
</gene>